<dbReference type="InterPro" id="IPR049428">
    <property type="entry name" value="RecA-like_N"/>
</dbReference>
<feature type="domain" description="RecA family profile 1" evidence="8">
    <location>
        <begin position="45"/>
        <end position="214"/>
    </location>
</feature>
<dbReference type="GO" id="GO:0005524">
    <property type="term" value="F:ATP binding"/>
    <property type="evidence" value="ECO:0007669"/>
    <property type="project" value="UniProtKB-KW"/>
</dbReference>
<name>A0A6I9QEB2_ELAGV</name>
<dbReference type="SMART" id="SM00382">
    <property type="entry name" value="AAA"/>
    <property type="match status" value="1"/>
</dbReference>
<feature type="domain" description="RecA family profile 2" evidence="9">
    <location>
        <begin position="224"/>
        <end position="295"/>
    </location>
</feature>
<evidence type="ECO:0000256" key="6">
    <source>
        <dbReference type="RuleBase" id="RU003422"/>
    </source>
</evidence>
<sequence>MRALRPLSLLRAIRSASVGGWLSGGPTPPYSLLQNGEREIFPWRKVRCLSSTAPIFKDTSDPGTLVHVTQPLNKRVQGRIVEIYGREASGKTTLALHIVKEAQKLGGYCAYLDAENALDPSLAEAMGVNTENLLIARPGCAENSLSIVNTLVNSGSVDVIVVDSVAALVPQCELDGLIDINSQEVQSRLMTQALRKIQYSLSRSRTLVIFVNQVRTNLTSNRGFGEINEVTCGGNALRFYAAIRMRITRRGLLHGEDKVTGIGILVQVMKNKMAPAMKKASLDIGFGRGICHEAEVLEMASERGIVSREGKGYLIKGEFLKDQQEAEQFLEKNNTVADELVHALRNQLFQIAV</sequence>
<keyword evidence="7" id="KW-0227">DNA damage</keyword>
<evidence type="ECO:0000256" key="3">
    <source>
        <dbReference type="ARBA" id="ARBA00022840"/>
    </source>
</evidence>
<dbReference type="PROSITE" id="PS50162">
    <property type="entry name" value="RECA_2"/>
    <property type="match status" value="1"/>
</dbReference>
<dbReference type="InterPro" id="IPR013765">
    <property type="entry name" value="DNA_recomb/repair_RecA"/>
</dbReference>
<dbReference type="GO" id="GO:0003697">
    <property type="term" value="F:single-stranded DNA binding"/>
    <property type="evidence" value="ECO:0007669"/>
    <property type="project" value="InterPro"/>
</dbReference>
<proteinExistence type="inferred from homology"/>
<keyword evidence="5 7" id="KW-0233">DNA recombination</keyword>
<dbReference type="Gene3D" id="3.40.50.300">
    <property type="entry name" value="P-loop containing nucleotide triphosphate hydrolases"/>
    <property type="match status" value="1"/>
</dbReference>
<evidence type="ECO:0000313" key="10">
    <source>
        <dbReference type="Proteomes" id="UP000504607"/>
    </source>
</evidence>
<evidence type="ECO:0000256" key="1">
    <source>
        <dbReference type="ARBA" id="ARBA00009391"/>
    </source>
</evidence>
<dbReference type="PROSITE" id="PS00321">
    <property type="entry name" value="RECA_1"/>
    <property type="match status" value="1"/>
</dbReference>
<dbReference type="GO" id="GO:0140664">
    <property type="term" value="F:ATP-dependent DNA damage sensor activity"/>
    <property type="evidence" value="ECO:0007669"/>
    <property type="project" value="InterPro"/>
</dbReference>
<dbReference type="PANTHER" id="PTHR45900:SF4">
    <property type="entry name" value="DNA REPAIR PROTEIN RECA HOMOLOG 2, MITOCHONDRIAL"/>
    <property type="match status" value="1"/>
</dbReference>
<dbReference type="AlphaFoldDB" id="A0A6I9QEB2"/>
<dbReference type="GO" id="GO:0006281">
    <property type="term" value="P:DNA repair"/>
    <property type="evidence" value="ECO:0007669"/>
    <property type="project" value="InterPro"/>
</dbReference>
<dbReference type="InterPro" id="IPR020588">
    <property type="entry name" value="RecA_ATP-bd"/>
</dbReference>
<dbReference type="Proteomes" id="UP000504607">
    <property type="component" value="Unplaced"/>
</dbReference>
<gene>
    <name evidence="11" type="primary">LOC105033965</name>
</gene>
<dbReference type="InterPro" id="IPR003593">
    <property type="entry name" value="AAA+_ATPase"/>
</dbReference>
<dbReference type="InterPro" id="IPR020587">
    <property type="entry name" value="RecA_monomer-monomer_interface"/>
</dbReference>
<dbReference type="PRINTS" id="PR00142">
    <property type="entry name" value="RECA"/>
</dbReference>
<reference evidence="11" key="1">
    <citation type="submission" date="2025-08" db="UniProtKB">
        <authorList>
            <consortium name="RefSeq"/>
        </authorList>
    </citation>
    <scope>IDENTIFICATION</scope>
</reference>
<dbReference type="GeneID" id="105033965"/>
<protein>
    <submittedName>
        <fullName evidence="11">DNA repair protein recA homolog 2, mitochondrial isoform X3</fullName>
    </submittedName>
</protein>
<dbReference type="GO" id="GO:0006310">
    <property type="term" value="P:DNA recombination"/>
    <property type="evidence" value="ECO:0007669"/>
    <property type="project" value="UniProtKB-KW"/>
</dbReference>
<evidence type="ECO:0000256" key="7">
    <source>
        <dbReference type="RuleBase" id="RU004527"/>
    </source>
</evidence>
<evidence type="ECO:0000259" key="8">
    <source>
        <dbReference type="PROSITE" id="PS50162"/>
    </source>
</evidence>
<dbReference type="SUPFAM" id="SSF52540">
    <property type="entry name" value="P-loop containing nucleoside triphosphate hydrolases"/>
    <property type="match status" value="1"/>
</dbReference>
<keyword evidence="3 6" id="KW-0067">ATP-binding</keyword>
<evidence type="ECO:0000256" key="2">
    <source>
        <dbReference type="ARBA" id="ARBA00022741"/>
    </source>
</evidence>
<evidence type="ECO:0000259" key="9">
    <source>
        <dbReference type="PROSITE" id="PS50163"/>
    </source>
</evidence>
<keyword evidence="2 6" id="KW-0547">Nucleotide-binding</keyword>
<keyword evidence="10" id="KW-1185">Reference proteome</keyword>
<dbReference type="RefSeq" id="XP_010907256.1">
    <property type="nucleotide sequence ID" value="XM_010908954.3"/>
</dbReference>
<evidence type="ECO:0000313" key="11">
    <source>
        <dbReference type="RefSeq" id="XP_010907256.1"/>
    </source>
</evidence>
<evidence type="ECO:0000256" key="4">
    <source>
        <dbReference type="ARBA" id="ARBA00023125"/>
    </source>
</evidence>
<accession>A0A6I9QEB2</accession>
<keyword evidence="4 7" id="KW-0238">DNA-binding</keyword>
<dbReference type="PROSITE" id="PS50163">
    <property type="entry name" value="RECA_3"/>
    <property type="match status" value="1"/>
</dbReference>
<dbReference type="OrthoDB" id="5957327at2759"/>
<dbReference type="Pfam" id="PF00154">
    <property type="entry name" value="RecA_N"/>
    <property type="match status" value="1"/>
</dbReference>
<dbReference type="InterPro" id="IPR020584">
    <property type="entry name" value="DNA_recomb/repair_RecA_CS"/>
</dbReference>
<organism evidence="10 11">
    <name type="scientific">Elaeis guineensis var. tenera</name>
    <name type="common">Oil palm</name>
    <dbReference type="NCBI Taxonomy" id="51953"/>
    <lineage>
        <taxon>Eukaryota</taxon>
        <taxon>Viridiplantae</taxon>
        <taxon>Streptophyta</taxon>
        <taxon>Embryophyta</taxon>
        <taxon>Tracheophyta</taxon>
        <taxon>Spermatophyta</taxon>
        <taxon>Magnoliopsida</taxon>
        <taxon>Liliopsida</taxon>
        <taxon>Arecaceae</taxon>
        <taxon>Arecoideae</taxon>
        <taxon>Cocoseae</taxon>
        <taxon>Elaeidinae</taxon>
        <taxon>Elaeis</taxon>
    </lineage>
</organism>
<dbReference type="InterPro" id="IPR027417">
    <property type="entry name" value="P-loop_NTPase"/>
</dbReference>
<evidence type="ECO:0000256" key="5">
    <source>
        <dbReference type="ARBA" id="ARBA00023172"/>
    </source>
</evidence>
<dbReference type="PANTHER" id="PTHR45900">
    <property type="entry name" value="RECA"/>
    <property type="match status" value="1"/>
</dbReference>
<comment type="similarity">
    <text evidence="1 6">Belongs to the RecA family.</text>
</comment>